<dbReference type="InterPro" id="IPR011650">
    <property type="entry name" value="Peptidase_M20_dimer"/>
</dbReference>
<dbReference type="FunFam" id="3.30.70.360:FF:000001">
    <property type="entry name" value="N-acetyldiaminopimelate deacetylase"/>
    <property type="match status" value="1"/>
</dbReference>
<dbReference type="Proteomes" id="UP000198582">
    <property type="component" value="Unassembled WGS sequence"/>
</dbReference>
<proteinExistence type="predicted"/>
<protein>
    <submittedName>
        <fullName evidence="4">Hippurate hydrolase</fullName>
    </submittedName>
</protein>
<dbReference type="InterPro" id="IPR017439">
    <property type="entry name" value="Amidohydrolase"/>
</dbReference>
<dbReference type="SUPFAM" id="SSF53187">
    <property type="entry name" value="Zn-dependent exopeptidases"/>
    <property type="match status" value="1"/>
</dbReference>
<dbReference type="GO" id="GO:0050118">
    <property type="term" value="F:N-acetyldiaminopimelate deacetylase activity"/>
    <property type="evidence" value="ECO:0007669"/>
    <property type="project" value="UniProtKB-ARBA"/>
</dbReference>
<evidence type="ECO:0000313" key="5">
    <source>
        <dbReference type="Proteomes" id="UP000198582"/>
    </source>
</evidence>
<dbReference type="PANTHER" id="PTHR11014:SF63">
    <property type="entry name" value="METALLOPEPTIDASE, PUTATIVE (AFU_ORTHOLOGUE AFUA_6G09600)-RELATED"/>
    <property type="match status" value="1"/>
</dbReference>
<dbReference type="PIRSF" id="PIRSF005962">
    <property type="entry name" value="Pept_M20D_amidohydro"/>
    <property type="match status" value="1"/>
</dbReference>
<evidence type="ECO:0000256" key="2">
    <source>
        <dbReference type="PIRSR" id="PIRSR005962-1"/>
    </source>
</evidence>
<feature type="binding site" evidence="2">
    <location>
        <position position="178"/>
    </location>
    <ligand>
        <name>Mn(2+)</name>
        <dbReference type="ChEBI" id="CHEBI:29035"/>
        <label>2</label>
    </ligand>
</feature>
<gene>
    <name evidence="4" type="ORF">SAMN04489732_106368</name>
</gene>
<dbReference type="Gene3D" id="3.30.70.360">
    <property type="match status" value="1"/>
</dbReference>
<comment type="cofactor">
    <cofactor evidence="2">
        <name>Mn(2+)</name>
        <dbReference type="ChEBI" id="CHEBI:29035"/>
    </cofactor>
    <text evidence="2">The Mn(2+) ion enhances activity.</text>
</comment>
<evidence type="ECO:0000313" key="4">
    <source>
        <dbReference type="EMBL" id="SEP35650.1"/>
    </source>
</evidence>
<sequence length="424" mass="44172">MAAVTYERVLAPLGAALPDLEALYLDLHRHPELAFAETRTAAELARRLTGDGFEVHTGVGRTGVVGVLRNGEGPTVLLRADIDALPVEEKTGLPYASTARGADAEGRDVPVMHACGHDMHATWLSGAASLLSAARDSWSGTLLAVFQPGEEGGDGAAGMVQDGVFDLAGKPDFVFGQHLVPGPAGWVLTRPGVIMAASDSLRVTLHGRGGHGSRPETTVDPAVLAASVVLKLQTIVSRETAATEPAVVTVGSMHVGTTGNVIADDAVLEVNTRAFDNAVLLRVRAAIERIVHGEAVTAGAPKPPEIELAGSYPVTANDEAVTGELTEVFRAHFGPETTMPAPLVTGSEDFSEFGRAAGAPSVFWLVGGFDPVEVITAMTEGRFESDIPSNHSPRFAPVLHPTLRAGVETLVVAALSRMAHPGVE</sequence>
<dbReference type="STRING" id="394193.SAMN04489732_106368"/>
<reference evidence="5" key="1">
    <citation type="submission" date="2016-10" db="EMBL/GenBank/DDBJ databases">
        <authorList>
            <person name="Varghese N."/>
            <person name="Submissions S."/>
        </authorList>
    </citation>
    <scope>NUCLEOTIDE SEQUENCE [LARGE SCALE GENOMIC DNA]</scope>
    <source>
        <strain evidence="5">DSM 44993</strain>
    </source>
</reference>
<feature type="binding site" evidence="2">
    <location>
        <position position="117"/>
    </location>
    <ligand>
        <name>Mn(2+)</name>
        <dbReference type="ChEBI" id="CHEBI:29035"/>
        <label>2</label>
    </ligand>
</feature>
<evidence type="ECO:0000259" key="3">
    <source>
        <dbReference type="Pfam" id="PF07687"/>
    </source>
</evidence>
<organism evidence="4 5">
    <name type="scientific">Amycolatopsis saalfeldensis</name>
    <dbReference type="NCBI Taxonomy" id="394193"/>
    <lineage>
        <taxon>Bacteria</taxon>
        <taxon>Bacillati</taxon>
        <taxon>Actinomycetota</taxon>
        <taxon>Actinomycetes</taxon>
        <taxon>Pseudonocardiales</taxon>
        <taxon>Pseudonocardiaceae</taxon>
        <taxon>Amycolatopsis</taxon>
    </lineage>
</organism>
<evidence type="ECO:0000256" key="1">
    <source>
        <dbReference type="ARBA" id="ARBA00022801"/>
    </source>
</evidence>
<dbReference type="Pfam" id="PF01546">
    <property type="entry name" value="Peptidase_M20"/>
    <property type="match status" value="1"/>
</dbReference>
<feature type="domain" description="Peptidase M20 dimerisation" evidence="3">
    <location>
        <begin position="200"/>
        <end position="292"/>
    </location>
</feature>
<dbReference type="InterPro" id="IPR036264">
    <property type="entry name" value="Bact_exopeptidase_dim_dom"/>
</dbReference>
<dbReference type="NCBIfam" id="TIGR01891">
    <property type="entry name" value="amidohydrolases"/>
    <property type="match status" value="1"/>
</dbReference>
<dbReference type="Gene3D" id="3.40.630.10">
    <property type="entry name" value="Zn peptidases"/>
    <property type="match status" value="1"/>
</dbReference>
<accession>A0A1H8X6V1</accession>
<dbReference type="GO" id="GO:0046872">
    <property type="term" value="F:metal ion binding"/>
    <property type="evidence" value="ECO:0007669"/>
    <property type="project" value="UniProtKB-KW"/>
</dbReference>
<keyword evidence="5" id="KW-1185">Reference proteome</keyword>
<feature type="binding site" evidence="2">
    <location>
        <position position="115"/>
    </location>
    <ligand>
        <name>Mn(2+)</name>
        <dbReference type="ChEBI" id="CHEBI:29035"/>
        <label>2</label>
    </ligand>
</feature>
<dbReference type="AlphaFoldDB" id="A0A1H8X6V1"/>
<dbReference type="PANTHER" id="PTHR11014">
    <property type="entry name" value="PEPTIDASE M20 FAMILY MEMBER"/>
    <property type="match status" value="1"/>
</dbReference>
<keyword evidence="1 4" id="KW-0378">Hydrolase</keyword>
<dbReference type="Pfam" id="PF07687">
    <property type="entry name" value="M20_dimer"/>
    <property type="match status" value="1"/>
</dbReference>
<dbReference type="EMBL" id="FOEF01000006">
    <property type="protein sequence ID" value="SEP35650.1"/>
    <property type="molecule type" value="Genomic_DNA"/>
</dbReference>
<feature type="binding site" evidence="2">
    <location>
        <position position="151"/>
    </location>
    <ligand>
        <name>Mn(2+)</name>
        <dbReference type="ChEBI" id="CHEBI:29035"/>
        <label>2</label>
    </ligand>
</feature>
<dbReference type="InterPro" id="IPR002933">
    <property type="entry name" value="Peptidase_M20"/>
</dbReference>
<keyword evidence="2" id="KW-0479">Metal-binding</keyword>
<name>A0A1H8X6V1_9PSEU</name>
<feature type="binding site" evidence="2">
    <location>
        <position position="391"/>
    </location>
    <ligand>
        <name>Mn(2+)</name>
        <dbReference type="ChEBI" id="CHEBI:29035"/>
        <label>2</label>
    </ligand>
</feature>
<dbReference type="GO" id="GO:0019877">
    <property type="term" value="P:diaminopimelate biosynthetic process"/>
    <property type="evidence" value="ECO:0007669"/>
    <property type="project" value="UniProtKB-ARBA"/>
</dbReference>
<keyword evidence="2" id="KW-0464">Manganese</keyword>
<dbReference type="SUPFAM" id="SSF55031">
    <property type="entry name" value="Bacterial exopeptidase dimerisation domain"/>
    <property type="match status" value="1"/>
</dbReference>